<comment type="caution">
    <text evidence="2">The sequence shown here is derived from an EMBL/GenBank/DDBJ whole genome shotgun (WGS) entry which is preliminary data.</text>
</comment>
<evidence type="ECO:0000256" key="1">
    <source>
        <dbReference type="SAM" id="MobiDB-lite"/>
    </source>
</evidence>
<dbReference type="PATRIC" id="fig|315405.11.peg.2683"/>
<evidence type="ECO:0000313" key="2">
    <source>
        <dbReference type="EMBL" id="KXT62513.1"/>
    </source>
</evidence>
<dbReference type="EMBL" id="LQOF01000513">
    <property type="protein sequence ID" value="KXT62513.1"/>
    <property type="molecule type" value="Genomic_DNA"/>
</dbReference>
<organism evidence="2 3">
    <name type="scientific">Streptococcus gallolyticus</name>
    <dbReference type="NCBI Taxonomy" id="315405"/>
    <lineage>
        <taxon>Bacteria</taxon>
        <taxon>Bacillati</taxon>
        <taxon>Bacillota</taxon>
        <taxon>Bacilli</taxon>
        <taxon>Lactobacillales</taxon>
        <taxon>Streptococcaceae</taxon>
        <taxon>Streptococcus</taxon>
    </lineage>
</organism>
<feature type="compositionally biased region" description="Basic and acidic residues" evidence="1">
    <location>
        <begin position="38"/>
        <end position="63"/>
    </location>
</feature>
<sequence>MQAQKQSQRQNLQQAYGKARIDTSFMRRLTASLSRAQQADKRALAERARSDEREEQEDYRQNR</sequence>
<gene>
    <name evidence="2" type="ORF">SGADD02_02269</name>
</gene>
<protein>
    <submittedName>
        <fullName evidence="2">ATPase involved in DNA repair</fullName>
    </submittedName>
</protein>
<proteinExistence type="predicted"/>
<dbReference type="AlphaFoldDB" id="A0A139MFP9"/>
<dbReference type="Proteomes" id="UP000070198">
    <property type="component" value="Unassembled WGS sequence"/>
</dbReference>
<reference evidence="2 3" key="1">
    <citation type="submission" date="2016-01" db="EMBL/GenBank/DDBJ databases">
        <title>Highly variable Streptococcus oralis are common among viridans streptococci isolated from primates.</title>
        <authorList>
            <person name="Denapaite D."/>
            <person name="Rieger M."/>
            <person name="Koendgen S."/>
            <person name="Brueckner R."/>
            <person name="Ochigava I."/>
            <person name="Kappeler P."/>
            <person name="Maetz-Rensing K."/>
            <person name="Leendertz F."/>
            <person name="Hakenbeck R."/>
        </authorList>
    </citation>
    <scope>NUCLEOTIDE SEQUENCE [LARGE SCALE GENOMIC DNA]</scope>
    <source>
        <strain evidence="2 3">DD02</strain>
    </source>
</reference>
<feature type="region of interest" description="Disordered" evidence="1">
    <location>
        <begin position="1"/>
        <end position="63"/>
    </location>
</feature>
<evidence type="ECO:0000313" key="3">
    <source>
        <dbReference type="Proteomes" id="UP000070198"/>
    </source>
</evidence>
<feature type="compositionally biased region" description="Polar residues" evidence="1">
    <location>
        <begin position="1"/>
        <end position="14"/>
    </location>
</feature>
<name>A0A139MFP9_9STRE</name>
<accession>A0A139MFP9</accession>